<sequence length="249" mass="28144">MVVCLLHSLMILNSHSNVYSMEYQFHVPCDPSSIEVGRFLFTLHQYNNNNPMIFHIFQSPLSISPITYTKTHQIDLQLSKSMIIRLFDEIKITNFGWGTGEIMDQRRCLRMALDTVSAQFWIAQDVARGLAYLREGMEFQRLYRPPRIKNHVTVGAEHIAPDSSVNPGNPAMRVRLMLAFCGSVTAANSFPSTLQCIFGCIYVGFKQSGKLENDVTTTDLVLTMTHMLRKHGGVGKFLEFSGNIFAVSQ</sequence>
<name>A0AAD5DBZ8_AMBAR</name>
<evidence type="ECO:0000313" key="7">
    <source>
        <dbReference type="Proteomes" id="UP001206925"/>
    </source>
</evidence>
<gene>
    <name evidence="6" type="ORF">M8C21_023317</name>
</gene>
<evidence type="ECO:0000256" key="4">
    <source>
        <dbReference type="SAM" id="SignalP"/>
    </source>
</evidence>
<dbReference type="GO" id="GO:0051536">
    <property type="term" value="F:iron-sulfur cluster binding"/>
    <property type="evidence" value="ECO:0007669"/>
    <property type="project" value="UniProtKB-KW"/>
</dbReference>
<dbReference type="AlphaFoldDB" id="A0AAD5DBZ8"/>
<dbReference type="SUPFAM" id="SSF53732">
    <property type="entry name" value="Aconitase iron-sulfur domain"/>
    <property type="match status" value="1"/>
</dbReference>
<dbReference type="InterPro" id="IPR006249">
    <property type="entry name" value="Aconitase/IRP2"/>
</dbReference>
<evidence type="ECO:0000313" key="6">
    <source>
        <dbReference type="EMBL" id="KAI7755946.1"/>
    </source>
</evidence>
<dbReference type="InterPro" id="IPR036008">
    <property type="entry name" value="Aconitase_4Fe-4S_dom"/>
</dbReference>
<protein>
    <recommendedName>
        <fullName evidence="5">Aconitase/3-isopropylmalate dehydratase large subunit alpha/beta/alpha domain-containing protein</fullName>
    </recommendedName>
</protein>
<feature type="domain" description="Aconitase/3-isopropylmalate dehydratase large subunit alpha/beta/alpha" evidence="5">
    <location>
        <begin position="203"/>
        <end position="244"/>
    </location>
</feature>
<organism evidence="6 7">
    <name type="scientific">Ambrosia artemisiifolia</name>
    <name type="common">Common ragweed</name>
    <dbReference type="NCBI Taxonomy" id="4212"/>
    <lineage>
        <taxon>Eukaryota</taxon>
        <taxon>Viridiplantae</taxon>
        <taxon>Streptophyta</taxon>
        <taxon>Embryophyta</taxon>
        <taxon>Tracheophyta</taxon>
        <taxon>Spermatophyta</taxon>
        <taxon>Magnoliopsida</taxon>
        <taxon>eudicotyledons</taxon>
        <taxon>Gunneridae</taxon>
        <taxon>Pentapetalae</taxon>
        <taxon>asterids</taxon>
        <taxon>campanulids</taxon>
        <taxon>Asterales</taxon>
        <taxon>Asteraceae</taxon>
        <taxon>Asteroideae</taxon>
        <taxon>Heliantheae alliance</taxon>
        <taxon>Heliantheae</taxon>
        <taxon>Ambrosia</taxon>
    </lineage>
</organism>
<feature type="signal peptide" evidence="4">
    <location>
        <begin position="1"/>
        <end position="20"/>
    </location>
</feature>
<keyword evidence="4" id="KW-0732">Signal</keyword>
<dbReference type="InterPro" id="IPR001030">
    <property type="entry name" value="Acoase/IPM_deHydtase_lsu_aba"/>
</dbReference>
<feature type="chain" id="PRO_5042198884" description="Aconitase/3-isopropylmalate dehydratase large subunit alpha/beta/alpha domain-containing protein" evidence="4">
    <location>
        <begin position="21"/>
        <end position="249"/>
    </location>
</feature>
<evidence type="ECO:0000256" key="2">
    <source>
        <dbReference type="ARBA" id="ARBA00023004"/>
    </source>
</evidence>
<accession>A0AAD5DBZ8</accession>
<evidence type="ECO:0000256" key="1">
    <source>
        <dbReference type="ARBA" id="ARBA00022723"/>
    </source>
</evidence>
<dbReference type="InterPro" id="IPR015931">
    <property type="entry name" value="Acnase/IPM_dHydase_lsu_aba_1/3"/>
</dbReference>
<dbReference type="Gene3D" id="3.30.499.10">
    <property type="entry name" value="Aconitase, domain 3"/>
    <property type="match status" value="1"/>
</dbReference>
<keyword evidence="2" id="KW-0408">Iron</keyword>
<dbReference type="Pfam" id="PF00330">
    <property type="entry name" value="Aconitase"/>
    <property type="match status" value="1"/>
</dbReference>
<comment type="caution">
    <text evidence="6">The sequence shown here is derived from an EMBL/GenBank/DDBJ whole genome shotgun (WGS) entry which is preliminary data.</text>
</comment>
<proteinExistence type="predicted"/>
<reference evidence="6" key="1">
    <citation type="submission" date="2022-06" db="EMBL/GenBank/DDBJ databases">
        <title>Uncovering the hologenomic basis of an extraordinary plant invasion.</title>
        <authorList>
            <person name="Bieker V.C."/>
            <person name="Martin M.D."/>
            <person name="Gilbert T."/>
            <person name="Hodgins K."/>
            <person name="Battlay P."/>
            <person name="Petersen B."/>
            <person name="Wilson J."/>
        </authorList>
    </citation>
    <scope>NUCLEOTIDE SEQUENCE</scope>
    <source>
        <strain evidence="6">AA19_3_7</strain>
        <tissue evidence="6">Leaf</tissue>
    </source>
</reference>
<keyword evidence="3" id="KW-0411">Iron-sulfur</keyword>
<dbReference type="Proteomes" id="UP001206925">
    <property type="component" value="Unassembled WGS sequence"/>
</dbReference>
<dbReference type="PANTHER" id="PTHR11670">
    <property type="entry name" value="ACONITASE/IRON-RESPONSIVE ELEMENT FAMILY MEMBER"/>
    <property type="match status" value="1"/>
</dbReference>
<evidence type="ECO:0000259" key="5">
    <source>
        <dbReference type="Pfam" id="PF00330"/>
    </source>
</evidence>
<keyword evidence="7" id="KW-1185">Reference proteome</keyword>
<dbReference type="GO" id="GO:0046872">
    <property type="term" value="F:metal ion binding"/>
    <property type="evidence" value="ECO:0007669"/>
    <property type="project" value="UniProtKB-KW"/>
</dbReference>
<evidence type="ECO:0000256" key="3">
    <source>
        <dbReference type="ARBA" id="ARBA00023014"/>
    </source>
</evidence>
<dbReference type="EMBL" id="JAMZMK010000694">
    <property type="protein sequence ID" value="KAI7755946.1"/>
    <property type="molecule type" value="Genomic_DNA"/>
</dbReference>
<keyword evidence="1" id="KW-0479">Metal-binding</keyword>